<gene>
    <name evidence="1" type="ORF">FDK13_27140</name>
</gene>
<proteinExistence type="predicted"/>
<evidence type="ECO:0000313" key="1">
    <source>
        <dbReference type="EMBL" id="TKT88623.1"/>
    </source>
</evidence>
<dbReference type="PROSITE" id="PS51257">
    <property type="entry name" value="PROKAR_LIPOPROTEIN"/>
    <property type="match status" value="1"/>
</dbReference>
<name>A0A4V6BJW3_9BACT</name>
<dbReference type="AlphaFoldDB" id="A0A4V6BJW3"/>
<keyword evidence="2" id="KW-1185">Reference proteome</keyword>
<reference evidence="1 2" key="1">
    <citation type="submission" date="2019-05" db="EMBL/GenBank/DDBJ databases">
        <title>Dyadobacter AR-3-8 sp. nov., isolated from arctic soil.</title>
        <authorList>
            <person name="Chaudhary D.K."/>
        </authorList>
    </citation>
    <scope>NUCLEOTIDE SEQUENCE [LARGE SCALE GENOMIC DNA]</scope>
    <source>
        <strain evidence="1 2">AR-3-8</strain>
    </source>
</reference>
<dbReference type="EMBL" id="SZVO01000015">
    <property type="protein sequence ID" value="TKT88623.1"/>
    <property type="molecule type" value="Genomic_DNA"/>
</dbReference>
<dbReference type="OrthoDB" id="1436925at2"/>
<accession>A0A4V6BJW3</accession>
<dbReference type="Proteomes" id="UP000304900">
    <property type="component" value="Unassembled WGS sequence"/>
</dbReference>
<comment type="caution">
    <text evidence="1">The sequence shown here is derived from an EMBL/GenBank/DDBJ whole genome shotgun (WGS) entry which is preliminary data.</text>
</comment>
<protein>
    <submittedName>
        <fullName evidence="1">Uncharacterized protein</fullName>
    </submittedName>
</protein>
<evidence type="ECO:0000313" key="2">
    <source>
        <dbReference type="Proteomes" id="UP000304900"/>
    </source>
</evidence>
<sequence>MHKLISTLIISVGIFSCTSKDKTATDLYQEIEKNEVMVKNFNGHSIFKRGVFYVFDQEKAVYFVDDFEINKDHQIKLVKSPRASKEKEEEIYLLLEFIVEHEIPTVNSYGEYIEFRTRSQEVLVYFNDPDYMDKFKASEKSFKKIDKKWGHYLGKPLS</sequence>
<dbReference type="RefSeq" id="WP_137343160.1">
    <property type="nucleotide sequence ID" value="NZ_SZVO01000015.1"/>
</dbReference>
<organism evidence="1 2">
    <name type="scientific">Dyadobacter frigoris</name>
    <dbReference type="NCBI Taxonomy" id="2576211"/>
    <lineage>
        <taxon>Bacteria</taxon>
        <taxon>Pseudomonadati</taxon>
        <taxon>Bacteroidota</taxon>
        <taxon>Cytophagia</taxon>
        <taxon>Cytophagales</taxon>
        <taxon>Spirosomataceae</taxon>
        <taxon>Dyadobacter</taxon>
    </lineage>
</organism>